<evidence type="ECO:0000313" key="2">
    <source>
        <dbReference type="EMBL" id="QTR49006.1"/>
    </source>
</evidence>
<evidence type="ECO:0000256" key="1">
    <source>
        <dbReference type="SAM" id="SignalP"/>
    </source>
</evidence>
<dbReference type="EMBL" id="CP072800">
    <property type="protein sequence ID" value="QTR49006.1"/>
    <property type="molecule type" value="Genomic_DNA"/>
</dbReference>
<feature type="chain" id="PRO_5046286944" description="Secreted protein" evidence="1">
    <location>
        <begin position="23"/>
        <end position="183"/>
    </location>
</feature>
<keyword evidence="1" id="KW-0732">Signal</keyword>
<dbReference type="Proteomes" id="UP000672027">
    <property type="component" value="Chromosome"/>
</dbReference>
<proteinExistence type="predicted"/>
<reference evidence="2 3" key="1">
    <citation type="submission" date="2021-04" db="EMBL/GenBank/DDBJ databases">
        <title>Genomics, taxonomy and metabolism of representatives of sulfur bacteria of the genus Thiothrix: Thiothrix fructosivorans QT, Thiothrix unzii A1T and three new species, Thiothrix subterranea sp. nov., Thiothrix litoralis sp. nov. and 'Candidatus Thiothrix anitrata' sp. nov.</title>
        <authorList>
            <person name="Ravin N.V."/>
            <person name="Smolyakov D."/>
            <person name="Rudenko T.S."/>
            <person name="Mardanov A.V."/>
            <person name="Beletsky A.V."/>
            <person name="Markov N.D."/>
            <person name="Fomenkov A.I."/>
            <person name="Roberts R.J."/>
            <person name="Karnachuk O.V."/>
            <person name="Novikov A."/>
            <person name="Grabovich M.Y."/>
        </authorList>
    </citation>
    <scope>NUCLEOTIDE SEQUENCE [LARGE SCALE GENOMIC DNA]</scope>
    <source>
        <strain evidence="2 3">A52</strain>
    </source>
</reference>
<feature type="signal peptide" evidence="1">
    <location>
        <begin position="1"/>
        <end position="22"/>
    </location>
</feature>
<evidence type="ECO:0008006" key="4">
    <source>
        <dbReference type="Google" id="ProtNLM"/>
    </source>
</evidence>
<organism evidence="2 3">
    <name type="scientific">Candidatus Thiothrix anitrata</name>
    <dbReference type="NCBI Taxonomy" id="2823902"/>
    <lineage>
        <taxon>Bacteria</taxon>
        <taxon>Pseudomonadati</taxon>
        <taxon>Pseudomonadota</taxon>
        <taxon>Gammaproteobacteria</taxon>
        <taxon>Thiotrichales</taxon>
        <taxon>Thiotrichaceae</taxon>
        <taxon>Thiothrix</taxon>
    </lineage>
</organism>
<name>A0ABX7X096_9GAMM</name>
<dbReference type="RefSeq" id="WP_210225873.1">
    <property type="nucleotide sequence ID" value="NZ_CP072800.1"/>
</dbReference>
<evidence type="ECO:0000313" key="3">
    <source>
        <dbReference type="Proteomes" id="UP000672027"/>
    </source>
</evidence>
<keyword evidence="3" id="KW-1185">Reference proteome</keyword>
<gene>
    <name evidence="2" type="ORF">J8380_12060</name>
</gene>
<sequence length="183" mass="19091">MKPLHLVVIALFTCFSSTLAYAADTAIQQLTLQVPKVLLLDVENTSPSFELLAPTEAGQGFTGSLDSSKTSGNRPKVAITSNGGNATKLCGKAVMKDTNAPLNSANLQLTILDHAGFGDISTVFNTKTSGEVLTTIGNIVTGDINNTTHQLRLIPGISGSNPMPPYGSHAIEVTYTVTDASCP</sequence>
<accession>A0ABX7X096</accession>
<protein>
    <recommendedName>
        <fullName evidence="4">Secreted protein</fullName>
    </recommendedName>
</protein>